<protein>
    <submittedName>
        <fullName evidence="2">Uncharacterized protein</fullName>
    </submittedName>
</protein>
<reference evidence="2" key="1">
    <citation type="submission" date="2021-11" db="EMBL/GenBank/DDBJ databases">
        <authorList>
            <consortium name="Genoscope - CEA"/>
            <person name="William W."/>
        </authorList>
    </citation>
    <scope>NUCLEOTIDE SEQUENCE</scope>
</reference>
<accession>A0A8J2WQ41</accession>
<evidence type="ECO:0000256" key="1">
    <source>
        <dbReference type="SAM" id="SignalP"/>
    </source>
</evidence>
<keyword evidence="3" id="KW-1185">Reference proteome</keyword>
<dbReference type="EMBL" id="CAKKNE010000005">
    <property type="protein sequence ID" value="CAH0375915.1"/>
    <property type="molecule type" value="Genomic_DNA"/>
</dbReference>
<proteinExistence type="predicted"/>
<name>A0A8J2WQ41_9STRA</name>
<feature type="chain" id="PRO_5035247755" evidence="1">
    <location>
        <begin position="16"/>
        <end position="219"/>
    </location>
</feature>
<organism evidence="2 3">
    <name type="scientific">Pelagomonas calceolata</name>
    <dbReference type="NCBI Taxonomy" id="35677"/>
    <lineage>
        <taxon>Eukaryota</taxon>
        <taxon>Sar</taxon>
        <taxon>Stramenopiles</taxon>
        <taxon>Ochrophyta</taxon>
        <taxon>Pelagophyceae</taxon>
        <taxon>Pelagomonadales</taxon>
        <taxon>Pelagomonadaceae</taxon>
        <taxon>Pelagomonas</taxon>
    </lineage>
</organism>
<keyword evidence="1" id="KW-0732">Signal</keyword>
<gene>
    <name evidence="2" type="ORF">PECAL_5P04640</name>
</gene>
<evidence type="ECO:0000313" key="2">
    <source>
        <dbReference type="EMBL" id="CAH0375915.1"/>
    </source>
</evidence>
<sequence>MRPVLLILLAQGAWCDDCSCHGTRSTPFQDAMYAGYRAAAAHRAPRDLADRLADGLAPRTRRNLTAPAVAELWRSLRAERRKITTASGAEREMRRALMPAGDELIKLLDDERAVLDELRGLWLRATDYGVLTRRVDADNAVLDDMRRWILGDLATEARCAPEAKAPSPPSFAQVHTGSIADHVSNWGDVRDTLRGTRYEKYLPQPIDPIIDPSNPRLPL</sequence>
<feature type="signal peptide" evidence="1">
    <location>
        <begin position="1"/>
        <end position="15"/>
    </location>
</feature>
<dbReference type="AlphaFoldDB" id="A0A8J2WQ41"/>
<comment type="caution">
    <text evidence="2">The sequence shown here is derived from an EMBL/GenBank/DDBJ whole genome shotgun (WGS) entry which is preliminary data.</text>
</comment>
<dbReference type="Proteomes" id="UP000789595">
    <property type="component" value="Unassembled WGS sequence"/>
</dbReference>
<dbReference type="OrthoDB" id="2015035at2759"/>
<evidence type="ECO:0000313" key="3">
    <source>
        <dbReference type="Proteomes" id="UP000789595"/>
    </source>
</evidence>